<dbReference type="PROSITE" id="PS50112">
    <property type="entry name" value="PAS"/>
    <property type="match status" value="1"/>
</dbReference>
<dbReference type="InterPro" id="IPR000014">
    <property type="entry name" value="PAS"/>
</dbReference>
<dbReference type="EMBL" id="AOMA01000173">
    <property type="protein sequence ID" value="EMA30527.1"/>
    <property type="molecule type" value="Genomic_DNA"/>
</dbReference>
<dbReference type="eggNOG" id="arCOG02369">
    <property type="taxonomic scope" value="Archaea"/>
</dbReference>
<dbReference type="Gene3D" id="3.30.450.20">
    <property type="entry name" value="PAS domain"/>
    <property type="match status" value="1"/>
</dbReference>
<feature type="transmembrane region" description="Helical" evidence="2">
    <location>
        <begin position="42"/>
        <end position="60"/>
    </location>
</feature>
<dbReference type="InterPro" id="IPR035965">
    <property type="entry name" value="PAS-like_dom_sf"/>
</dbReference>
<evidence type="ECO:0000259" key="3">
    <source>
        <dbReference type="PROSITE" id="PS50112"/>
    </source>
</evidence>
<name>M0LAF4_9EURY</name>
<dbReference type="Pfam" id="PF01590">
    <property type="entry name" value="GAF"/>
    <property type="match status" value="1"/>
</dbReference>
<dbReference type="Pfam" id="PF13188">
    <property type="entry name" value="PAS_8"/>
    <property type="match status" value="1"/>
</dbReference>
<reference evidence="4 5" key="1">
    <citation type="journal article" date="2014" name="PLoS Genet.">
        <title>Phylogenetically driven sequencing of extremely halophilic archaea reveals strategies for static and dynamic osmo-response.</title>
        <authorList>
            <person name="Becker E.A."/>
            <person name="Seitzer P.M."/>
            <person name="Tritt A."/>
            <person name="Larsen D."/>
            <person name="Krusor M."/>
            <person name="Yao A.I."/>
            <person name="Wu D."/>
            <person name="Madern D."/>
            <person name="Eisen J.A."/>
            <person name="Darling A.E."/>
            <person name="Facciotti M.T."/>
        </authorList>
    </citation>
    <scope>NUCLEOTIDE SEQUENCE [LARGE SCALE GENOMIC DNA]</scope>
    <source>
        <strain evidence="4 5">JCM 10879</strain>
    </source>
</reference>
<dbReference type="eggNOG" id="arCOG02367">
    <property type="taxonomic scope" value="Archaea"/>
</dbReference>
<dbReference type="InterPro" id="IPR003018">
    <property type="entry name" value="GAF"/>
</dbReference>
<dbReference type="STRING" id="1227454.C446_16687"/>
<gene>
    <name evidence="4" type="ORF">C446_16687</name>
</gene>
<dbReference type="CDD" id="cd00130">
    <property type="entry name" value="PAS"/>
    <property type="match status" value="1"/>
</dbReference>
<keyword evidence="5" id="KW-1185">Reference proteome</keyword>
<accession>M0LAF4</accession>
<feature type="region of interest" description="Disordered" evidence="1">
    <location>
        <begin position="1"/>
        <end position="30"/>
    </location>
</feature>
<dbReference type="OrthoDB" id="157047at2157"/>
<sequence length="374" mass="41717">MRYCPVPSRSSRRGRSPSCSSRPSRGRSGAARTTLARLGREWFLTVVAVLAVLVAIRVGIPGESLPLVPVVGLAVSGDDDRNALEQLADDVETVVDQFADLDVTNLDRLEDWDWDWDRDWDWDCEGAQIRSSDFDAERSDAVGDLAEAVDELATAAADRTQQLAESERYRRAVHEITSDEDASSEEKIRRLLELGCDRLDLENGIVAHIDEETGCYEIEHAVGGLAEAGDETVLERTLCRDVVDSGDILTLSDVPEQGYADHPGYEDWDVDCYVGGRIEVDGELYGTVCFADPVPRSSFSGPERTFVDLVTRWVSHVFERREYERRLRLKDRALEAAPVGVTITDPDRPDNPIVYANEAFEDITGYTDSEWQGR</sequence>
<dbReference type="RefSeq" id="WP_006674215.1">
    <property type="nucleotide sequence ID" value="NZ_AOMA01000173.1"/>
</dbReference>
<evidence type="ECO:0000256" key="2">
    <source>
        <dbReference type="SAM" id="Phobius"/>
    </source>
</evidence>
<evidence type="ECO:0000256" key="1">
    <source>
        <dbReference type="SAM" id="MobiDB-lite"/>
    </source>
</evidence>
<proteinExistence type="predicted"/>
<dbReference type="AlphaFoldDB" id="M0LAF4"/>
<keyword evidence="2" id="KW-1133">Transmembrane helix</keyword>
<dbReference type="Gene3D" id="3.30.450.40">
    <property type="match status" value="1"/>
</dbReference>
<comment type="caution">
    <text evidence="4">The sequence shown here is derived from an EMBL/GenBank/DDBJ whole genome shotgun (WGS) entry which is preliminary data.</text>
</comment>
<dbReference type="SUPFAM" id="SSF55785">
    <property type="entry name" value="PYP-like sensor domain (PAS domain)"/>
    <property type="match status" value="1"/>
</dbReference>
<evidence type="ECO:0000313" key="5">
    <source>
        <dbReference type="Proteomes" id="UP000011607"/>
    </source>
</evidence>
<keyword evidence="2" id="KW-0472">Membrane</keyword>
<organism evidence="4 5">
    <name type="scientific">Halobiforma nitratireducens JCM 10879</name>
    <dbReference type="NCBI Taxonomy" id="1227454"/>
    <lineage>
        <taxon>Archaea</taxon>
        <taxon>Methanobacteriati</taxon>
        <taxon>Methanobacteriota</taxon>
        <taxon>Stenosarchaea group</taxon>
        <taxon>Halobacteria</taxon>
        <taxon>Halobacteriales</taxon>
        <taxon>Natrialbaceae</taxon>
        <taxon>Halobiforma</taxon>
    </lineage>
</organism>
<feature type="non-terminal residue" evidence="4">
    <location>
        <position position="374"/>
    </location>
</feature>
<dbReference type="Proteomes" id="UP000011607">
    <property type="component" value="Unassembled WGS sequence"/>
</dbReference>
<keyword evidence="2" id="KW-0812">Transmembrane</keyword>
<evidence type="ECO:0000313" key="4">
    <source>
        <dbReference type="EMBL" id="EMA30527.1"/>
    </source>
</evidence>
<dbReference type="SUPFAM" id="SSF55781">
    <property type="entry name" value="GAF domain-like"/>
    <property type="match status" value="1"/>
</dbReference>
<protein>
    <submittedName>
        <fullName evidence="4">PAS/PAC sensor protein</fullName>
    </submittedName>
</protein>
<dbReference type="InterPro" id="IPR029016">
    <property type="entry name" value="GAF-like_dom_sf"/>
</dbReference>
<feature type="compositionally biased region" description="Low complexity" evidence="1">
    <location>
        <begin position="16"/>
        <end position="29"/>
    </location>
</feature>
<feature type="domain" description="PAS" evidence="3">
    <location>
        <begin position="332"/>
        <end position="374"/>
    </location>
</feature>